<name>A0ABT8F4J0_9BACT</name>
<feature type="transmembrane region" description="Helical" evidence="5">
    <location>
        <begin position="110"/>
        <end position="129"/>
    </location>
</feature>
<evidence type="ECO:0000259" key="6">
    <source>
        <dbReference type="Pfam" id="PF01694"/>
    </source>
</evidence>
<sequence>MRQATFLESIIVPARFVMIMWLVFFVEVNFYLDFNHWGIYPRNWSGMWGVLFGPFIHGDIIHLISNTFPILFLGTTLFWFYDRIAKTVFIQCFLFTNLLVWIFARPSYHIGASGLVYALAFFLIFLGIFRKDGRSLFITIVITLMYGGIIYGVVPQENGVSWESHLLGAIVGIYFAFHFSRLKRITN</sequence>
<gene>
    <name evidence="7" type="ORF">QWY31_07605</name>
</gene>
<keyword evidence="4 5" id="KW-0472">Membrane</keyword>
<feature type="transmembrane region" description="Helical" evidence="5">
    <location>
        <begin position="88"/>
        <end position="104"/>
    </location>
</feature>
<keyword evidence="7" id="KW-0378">Hydrolase</keyword>
<feature type="transmembrane region" description="Helical" evidence="5">
    <location>
        <begin position="60"/>
        <end position="81"/>
    </location>
</feature>
<evidence type="ECO:0000313" key="7">
    <source>
        <dbReference type="EMBL" id="MDN4165362.1"/>
    </source>
</evidence>
<feature type="transmembrane region" description="Helical" evidence="5">
    <location>
        <begin position="136"/>
        <end position="154"/>
    </location>
</feature>
<dbReference type="GO" id="GO:0006508">
    <property type="term" value="P:proteolysis"/>
    <property type="evidence" value="ECO:0007669"/>
    <property type="project" value="UniProtKB-KW"/>
</dbReference>
<feature type="domain" description="Peptidase S54 rhomboid" evidence="6">
    <location>
        <begin position="47"/>
        <end position="180"/>
    </location>
</feature>
<organism evidence="7 8">
    <name type="scientific">Shiella aurantiaca</name>
    <dbReference type="NCBI Taxonomy" id="3058365"/>
    <lineage>
        <taxon>Bacteria</taxon>
        <taxon>Pseudomonadati</taxon>
        <taxon>Bacteroidota</taxon>
        <taxon>Cytophagia</taxon>
        <taxon>Cytophagales</taxon>
        <taxon>Shiellaceae</taxon>
        <taxon>Shiella</taxon>
    </lineage>
</organism>
<dbReference type="InterPro" id="IPR022764">
    <property type="entry name" value="Peptidase_S54_rhomboid_dom"/>
</dbReference>
<proteinExistence type="predicted"/>
<keyword evidence="8" id="KW-1185">Reference proteome</keyword>
<dbReference type="Gene3D" id="1.20.1540.10">
    <property type="entry name" value="Rhomboid-like"/>
    <property type="match status" value="1"/>
</dbReference>
<keyword evidence="2 5" id="KW-0812">Transmembrane</keyword>
<dbReference type="RefSeq" id="WP_320003887.1">
    <property type="nucleotide sequence ID" value="NZ_JAUHJS010000003.1"/>
</dbReference>
<evidence type="ECO:0000256" key="2">
    <source>
        <dbReference type="ARBA" id="ARBA00022692"/>
    </source>
</evidence>
<keyword evidence="3 5" id="KW-1133">Transmembrane helix</keyword>
<evidence type="ECO:0000256" key="3">
    <source>
        <dbReference type="ARBA" id="ARBA00022989"/>
    </source>
</evidence>
<comment type="subcellular location">
    <subcellularLocation>
        <location evidence="1">Membrane</location>
        <topology evidence="1">Multi-pass membrane protein</topology>
    </subcellularLocation>
</comment>
<evidence type="ECO:0000256" key="4">
    <source>
        <dbReference type="ARBA" id="ARBA00023136"/>
    </source>
</evidence>
<feature type="transmembrane region" description="Helical" evidence="5">
    <location>
        <begin position="12"/>
        <end position="32"/>
    </location>
</feature>
<feature type="transmembrane region" description="Helical" evidence="5">
    <location>
        <begin position="160"/>
        <end position="177"/>
    </location>
</feature>
<evidence type="ECO:0000256" key="1">
    <source>
        <dbReference type="ARBA" id="ARBA00004141"/>
    </source>
</evidence>
<evidence type="ECO:0000313" key="8">
    <source>
        <dbReference type="Proteomes" id="UP001168552"/>
    </source>
</evidence>
<dbReference type="GO" id="GO:0008233">
    <property type="term" value="F:peptidase activity"/>
    <property type="evidence" value="ECO:0007669"/>
    <property type="project" value="UniProtKB-KW"/>
</dbReference>
<dbReference type="InterPro" id="IPR035952">
    <property type="entry name" value="Rhomboid-like_sf"/>
</dbReference>
<evidence type="ECO:0000256" key="5">
    <source>
        <dbReference type="SAM" id="Phobius"/>
    </source>
</evidence>
<dbReference type="EC" id="3.4.21.105" evidence="7"/>
<dbReference type="EMBL" id="JAUHJS010000003">
    <property type="protein sequence ID" value="MDN4165362.1"/>
    <property type="molecule type" value="Genomic_DNA"/>
</dbReference>
<dbReference type="SUPFAM" id="SSF144091">
    <property type="entry name" value="Rhomboid-like"/>
    <property type="match status" value="1"/>
</dbReference>
<keyword evidence="7" id="KW-0645">Protease</keyword>
<accession>A0ABT8F4J0</accession>
<comment type="caution">
    <text evidence="7">The sequence shown here is derived from an EMBL/GenBank/DDBJ whole genome shotgun (WGS) entry which is preliminary data.</text>
</comment>
<reference evidence="7" key="1">
    <citation type="submission" date="2023-06" db="EMBL/GenBank/DDBJ databases">
        <title>Cytophagales bacterium Strain LB-30, isolated from soil.</title>
        <authorList>
            <person name="Liu B."/>
        </authorList>
    </citation>
    <scope>NUCLEOTIDE SEQUENCE</scope>
    <source>
        <strain evidence="7">LB-30</strain>
    </source>
</reference>
<protein>
    <submittedName>
        <fullName evidence="7">Rhomboid family intramembrane serine protease</fullName>
        <ecNumber evidence="7">3.4.21.105</ecNumber>
    </submittedName>
</protein>
<dbReference type="Proteomes" id="UP001168552">
    <property type="component" value="Unassembled WGS sequence"/>
</dbReference>
<dbReference type="Pfam" id="PF01694">
    <property type="entry name" value="Rhomboid"/>
    <property type="match status" value="1"/>
</dbReference>